<dbReference type="Proteomes" id="UP000295626">
    <property type="component" value="Unassembled WGS sequence"/>
</dbReference>
<evidence type="ECO:0000259" key="1">
    <source>
        <dbReference type="Pfam" id="PF14594"/>
    </source>
</evidence>
<organism evidence="2 3">
    <name type="scientific">Micromonospora fluostatini</name>
    <dbReference type="NCBI Taxonomy" id="1629071"/>
    <lineage>
        <taxon>Bacteria</taxon>
        <taxon>Bacillati</taxon>
        <taxon>Actinomycetota</taxon>
        <taxon>Actinomycetes</taxon>
        <taxon>Micromonosporales</taxon>
        <taxon>Micromonosporaceae</taxon>
        <taxon>Micromonospora</taxon>
    </lineage>
</organism>
<sequence>MAIPTRTRIQVLVTDAECNLLGDPVNRWSTVDCTLRHNAVGSGHVTMPAWPEFRELVDAGRRMVVVRNGEVFIAGPIEQTLVEQSDDGENSGVGKLTVDFADDLVHVGNRITYADPALTPEAQTTDEWVFSGNAEQALRQLVHLNVGAGARLERRAPRLVLGAVTGVGSTVSVRTGLEPLLEVLRSTALAGGDLGFRTRYDITARQIYFEVFAPRDLSDSVRFGFGLNNLRYLSYGREAPTATTTLVGGQGEPGADRALITRTNTTAETAWGRVEVHVARSGQDPVEDLQAAGDEALAEGGETARLQTSAFDSPDQRFPDHYRLGDRVSVQVGPGEAVTDLVRVVHLQAWDTAGELVSATVGTQEATTNSAWVRQLRGVDRRLSRLERRSLVAPS</sequence>
<keyword evidence="3" id="KW-1185">Reference proteome</keyword>
<comment type="caution">
    <text evidence="2">The sequence shown here is derived from an EMBL/GenBank/DDBJ whole genome shotgun (WGS) entry which is preliminary data.</text>
</comment>
<dbReference type="Pfam" id="PF14594">
    <property type="entry name" value="Sipho_Gp37"/>
    <property type="match status" value="1"/>
</dbReference>
<gene>
    <name evidence="2" type="ORF">E1091_01105</name>
</gene>
<feature type="domain" description="Gp28/Gp37-like" evidence="1">
    <location>
        <begin position="12"/>
        <end position="363"/>
    </location>
</feature>
<proteinExistence type="predicted"/>
<protein>
    <recommendedName>
        <fullName evidence="1">Gp28/Gp37-like domain-containing protein</fullName>
    </recommendedName>
</protein>
<reference evidence="2 3" key="1">
    <citation type="submission" date="2019-02" db="EMBL/GenBank/DDBJ databases">
        <title>Draft genome sequences of novel Actinobacteria.</title>
        <authorList>
            <person name="Sahin N."/>
            <person name="Ay H."/>
            <person name="Saygin H."/>
        </authorList>
    </citation>
    <scope>NUCLEOTIDE SEQUENCE [LARGE SCALE GENOMIC DNA]</scope>
    <source>
        <strain evidence="2 3">JCM 30529</strain>
    </source>
</reference>
<dbReference type="InterPro" id="IPR029432">
    <property type="entry name" value="Gp28/Gp37-like_dom"/>
</dbReference>
<evidence type="ECO:0000313" key="2">
    <source>
        <dbReference type="EMBL" id="TDC02275.1"/>
    </source>
</evidence>
<dbReference type="EMBL" id="SMKE01000013">
    <property type="protein sequence ID" value="TDC02275.1"/>
    <property type="molecule type" value="Genomic_DNA"/>
</dbReference>
<accession>A0ABY2DP33</accession>
<evidence type="ECO:0000313" key="3">
    <source>
        <dbReference type="Proteomes" id="UP000295626"/>
    </source>
</evidence>
<name>A0ABY2DP33_9ACTN</name>